<dbReference type="VEuPathDB" id="VectorBase:AMAM024185"/>
<sequence>MESEPVPVRKKGITSILLTSLSNISSVHSNAPPGGGTVQVGKDGSLTIFPVPSPAGSSAATIQTRTNDFYIGCDWLNEISITVRATRQLYKVEHERAQRLAMLDSNMLLENLLNLLHQQRPEAEQQKGDGN</sequence>
<accession>A0A182TCM5</accession>
<reference evidence="1" key="2">
    <citation type="submission" date="2020-05" db="UniProtKB">
        <authorList>
            <consortium name="EnsemblMetazoa"/>
        </authorList>
    </citation>
    <scope>IDENTIFICATION</scope>
    <source>
        <strain evidence="1">maculatus3</strain>
    </source>
</reference>
<protein>
    <submittedName>
        <fullName evidence="1">Uncharacterized protein</fullName>
    </submittedName>
</protein>
<dbReference type="AlphaFoldDB" id="A0A182TCM5"/>
<proteinExistence type="predicted"/>
<evidence type="ECO:0000313" key="1">
    <source>
        <dbReference type="EnsemblMetazoa" id="AMAM024185-PA"/>
    </source>
</evidence>
<evidence type="ECO:0000313" key="2">
    <source>
        <dbReference type="Proteomes" id="UP000075901"/>
    </source>
</evidence>
<dbReference type="Proteomes" id="UP000075901">
    <property type="component" value="Unassembled WGS sequence"/>
</dbReference>
<reference evidence="2" key="1">
    <citation type="submission" date="2013-09" db="EMBL/GenBank/DDBJ databases">
        <title>The Genome Sequence of Anopheles maculatus species B.</title>
        <authorList>
            <consortium name="The Broad Institute Genomics Platform"/>
            <person name="Neafsey D.E."/>
            <person name="Besansky N."/>
            <person name="Howell P."/>
            <person name="Walton C."/>
            <person name="Young S.K."/>
            <person name="Zeng Q."/>
            <person name="Gargeya S."/>
            <person name="Fitzgerald M."/>
            <person name="Haas B."/>
            <person name="Abouelleil A."/>
            <person name="Allen A.W."/>
            <person name="Alvarado L."/>
            <person name="Arachchi H.M."/>
            <person name="Berlin A.M."/>
            <person name="Chapman S.B."/>
            <person name="Gainer-Dewar J."/>
            <person name="Goldberg J."/>
            <person name="Griggs A."/>
            <person name="Gujja S."/>
            <person name="Hansen M."/>
            <person name="Howarth C."/>
            <person name="Imamovic A."/>
            <person name="Ireland A."/>
            <person name="Larimer J."/>
            <person name="McCowan C."/>
            <person name="Murphy C."/>
            <person name="Pearson M."/>
            <person name="Poon T.W."/>
            <person name="Priest M."/>
            <person name="Roberts A."/>
            <person name="Saif S."/>
            <person name="Shea T."/>
            <person name="Sisk P."/>
            <person name="Sykes S."/>
            <person name="Wortman J."/>
            <person name="Nusbaum C."/>
            <person name="Birren B."/>
        </authorList>
    </citation>
    <scope>NUCLEOTIDE SEQUENCE [LARGE SCALE GENOMIC DNA]</scope>
    <source>
        <strain evidence="2">maculatus3</strain>
    </source>
</reference>
<dbReference type="EnsemblMetazoa" id="AMAM024185-RA">
    <property type="protein sequence ID" value="AMAM024185-PA"/>
    <property type="gene ID" value="AMAM024185"/>
</dbReference>
<keyword evidence="2" id="KW-1185">Reference proteome</keyword>
<organism evidence="1 2">
    <name type="scientific">Anopheles maculatus</name>
    <dbReference type="NCBI Taxonomy" id="74869"/>
    <lineage>
        <taxon>Eukaryota</taxon>
        <taxon>Metazoa</taxon>
        <taxon>Ecdysozoa</taxon>
        <taxon>Arthropoda</taxon>
        <taxon>Hexapoda</taxon>
        <taxon>Insecta</taxon>
        <taxon>Pterygota</taxon>
        <taxon>Neoptera</taxon>
        <taxon>Endopterygota</taxon>
        <taxon>Diptera</taxon>
        <taxon>Nematocera</taxon>
        <taxon>Culicoidea</taxon>
        <taxon>Culicidae</taxon>
        <taxon>Anophelinae</taxon>
        <taxon>Anopheles</taxon>
        <taxon>Anopheles maculatus group</taxon>
    </lineage>
</organism>
<name>A0A182TCM5_9DIPT</name>